<keyword evidence="1" id="KW-0732">Signal</keyword>
<dbReference type="InterPro" id="IPR001466">
    <property type="entry name" value="Beta-lactam-related"/>
</dbReference>
<evidence type="ECO:0000256" key="1">
    <source>
        <dbReference type="SAM" id="SignalP"/>
    </source>
</evidence>
<dbReference type="RefSeq" id="WP_145032797.1">
    <property type="nucleotide sequence ID" value="NZ_CP036271.1"/>
</dbReference>
<evidence type="ECO:0000313" key="3">
    <source>
        <dbReference type="EMBL" id="QDT56042.1"/>
    </source>
</evidence>
<gene>
    <name evidence="3" type="primary">pbpE_3</name>
    <name evidence="3" type="ORF">Pan44_40920</name>
</gene>
<dbReference type="InterPro" id="IPR012338">
    <property type="entry name" value="Beta-lactam/transpept-like"/>
</dbReference>
<feature type="domain" description="Beta-lactamase-related" evidence="2">
    <location>
        <begin position="33"/>
        <end position="345"/>
    </location>
</feature>
<dbReference type="PANTHER" id="PTHR43283">
    <property type="entry name" value="BETA-LACTAMASE-RELATED"/>
    <property type="match status" value="1"/>
</dbReference>
<reference evidence="3 4" key="1">
    <citation type="submission" date="2019-02" db="EMBL/GenBank/DDBJ databases">
        <title>Deep-cultivation of Planctomycetes and their phenomic and genomic characterization uncovers novel biology.</title>
        <authorList>
            <person name="Wiegand S."/>
            <person name="Jogler M."/>
            <person name="Boedeker C."/>
            <person name="Pinto D."/>
            <person name="Vollmers J."/>
            <person name="Rivas-Marin E."/>
            <person name="Kohn T."/>
            <person name="Peeters S.H."/>
            <person name="Heuer A."/>
            <person name="Rast P."/>
            <person name="Oberbeckmann S."/>
            <person name="Bunk B."/>
            <person name="Jeske O."/>
            <person name="Meyerdierks A."/>
            <person name="Storesund J.E."/>
            <person name="Kallscheuer N."/>
            <person name="Luecker S."/>
            <person name="Lage O.M."/>
            <person name="Pohl T."/>
            <person name="Merkel B.J."/>
            <person name="Hornburger P."/>
            <person name="Mueller R.-W."/>
            <person name="Bruemmer F."/>
            <person name="Labrenz M."/>
            <person name="Spormann A.M."/>
            <person name="Op den Camp H."/>
            <person name="Overmann J."/>
            <person name="Amann R."/>
            <person name="Jetten M.S.M."/>
            <person name="Mascher T."/>
            <person name="Medema M.H."/>
            <person name="Devos D.P."/>
            <person name="Kaster A.-K."/>
            <person name="Ovreas L."/>
            <person name="Rohde M."/>
            <person name="Galperin M.Y."/>
            <person name="Jogler C."/>
        </authorList>
    </citation>
    <scope>NUCLEOTIDE SEQUENCE [LARGE SCALE GENOMIC DNA]</scope>
    <source>
        <strain evidence="3 4">Pan44</strain>
    </source>
</reference>
<proteinExistence type="predicted"/>
<keyword evidence="4" id="KW-1185">Reference proteome</keyword>
<dbReference type="InParanoid" id="A0A517SIV2"/>
<dbReference type="KEGG" id="ccos:Pan44_40920"/>
<feature type="chain" id="PRO_5021975688" evidence="1">
    <location>
        <begin position="22"/>
        <end position="365"/>
    </location>
</feature>
<feature type="signal peptide" evidence="1">
    <location>
        <begin position="1"/>
        <end position="21"/>
    </location>
</feature>
<evidence type="ECO:0000313" key="4">
    <source>
        <dbReference type="Proteomes" id="UP000315700"/>
    </source>
</evidence>
<dbReference type="OrthoDB" id="284523at2"/>
<protein>
    <submittedName>
        <fullName evidence="3">Penicillin-binding protein 4</fullName>
    </submittedName>
</protein>
<dbReference type="InterPro" id="IPR050789">
    <property type="entry name" value="Diverse_Enzym_Activities"/>
</dbReference>
<sequence length="365" mass="38367" precursor="true">MLRRTFLGCGLAMGLSSTLRAADGSKGFDEAAAILQRATASGQLAAASLYVSRGQDARSQSFGTARNVDAMYLLGSISKPICMTALMALYDQGGFRLDDPVRKFLPKFSGDAREGVTVGHLLTHTSGLPDQLADNSTLRKSHADLPEFVAHAVRTPLSFPPGTRYQYSSMGILLAARIAEVISKVGIRDLVERSVLTPLGMSRSAQGLGKFRLDDFIPAQMDGAAPESGGGDPSSIEWNWNSPYWRQLGAPWGGTHASAPDVGRFLAEFLFGQGKVVNASTARLMTTNQNPAGIQPRGLGFNVGPAAGSRGCSPQVFGHTGSTGQLSWADPATRTICVVLTSLPALAANPHPRELAGAAIASVPS</sequence>
<dbReference type="SUPFAM" id="SSF56601">
    <property type="entry name" value="beta-lactamase/transpeptidase-like"/>
    <property type="match status" value="1"/>
</dbReference>
<accession>A0A517SIV2</accession>
<dbReference type="EMBL" id="CP036271">
    <property type="protein sequence ID" value="QDT56042.1"/>
    <property type="molecule type" value="Genomic_DNA"/>
</dbReference>
<dbReference type="Gene3D" id="3.40.710.10">
    <property type="entry name" value="DD-peptidase/beta-lactamase superfamily"/>
    <property type="match status" value="1"/>
</dbReference>
<dbReference type="Proteomes" id="UP000315700">
    <property type="component" value="Chromosome"/>
</dbReference>
<evidence type="ECO:0000259" key="2">
    <source>
        <dbReference type="Pfam" id="PF00144"/>
    </source>
</evidence>
<dbReference type="FunCoup" id="A0A517SIV2">
    <property type="interactions" value="104"/>
</dbReference>
<dbReference type="Pfam" id="PF00144">
    <property type="entry name" value="Beta-lactamase"/>
    <property type="match status" value="1"/>
</dbReference>
<dbReference type="AlphaFoldDB" id="A0A517SIV2"/>
<name>A0A517SIV2_9PLAN</name>
<organism evidence="3 4">
    <name type="scientific">Caulifigura coniformis</name>
    <dbReference type="NCBI Taxonomy" id="2527983"/>
    <lineage>
        <taxon>Bacteria</taxon>
        <taxon>Pseudomonadati</taxon>
        <taxon>Planctomycetota</taxon>
        <taxon>Planctomycetia</taxon>
        <taxon>Planctomycetales</taxon>
        <taxon>Planctomycetaceae</taxon>
        <taxon>Caulifigura</taxon>
    </lineage>
</organism>